<evidence type="ECO:0000256" key="2">
    <source>
        <dbReference type="ARBA" id="ARBA00008806"/>
    </source>
</evidence>
<accession>A0A385Q183</accession>
<gene>
    <name evidence="7" type="ORF">D4A81_04950</name>
</gene>
<dbReference type="Pfam" id="PF02534">
    <property type="entry name" value="T4SS-DNA_transf"/>
    <property type="match status" value="1"/>
</dbReference>
<comment type="similarity">
    <text evidence="2">Belongs to the VirD4/TraG family.</text>
</comment>
<evidence type="ECO:0000256" key="3">
    <source>
        <dbReference type="ARBA" id="ARBA00022475"/>
    </source>
</evidence>
<keyword evidence="8" id="KW-1185">Reference proteome</keyword>
<dbReference type="PANTHER" id="PTHR37937">
    <property type="entry name" value="CONJUGATIVE TRANSFER: DNA TRANSPORT"/>
    <property type="match status" value="1"/>
</dbReference>
<evidence type="ECO:0000256" key="4">
    <source>
        <dbReference type="ARBA" id="ARBA00022692"/>
    </source>
</evidence>
<dbReference type="OrthoDB" id="226701at2"/>
<dbReference type="CDD" id="cd01127">
    <property type="entry name" value="TrwB_TraG_TraD_VirD4"/>
    <property type="match status" value="1"/>
</dbReference>
<reference evidence="7 8" key="1">
    <citation type="submission" date="2018-09" db="EMBL/GenBank/DDBJ databases">
        <title>Genome sequencing of Lachnoanaerobaculum umeaense DSM 23576.</title>
        <authorList>
            <person name="Kook J.-K."/>
            <person name="Park S.-N."/>
            <person name="Lim Y.K."/>
        </authorList>
    </citation>
    <scope>NUCLEOTIDE SEQUENCE [LARGE SCALE GENOMIC DNA]</scope>
    <source>
        <strain evidence="8">DSM 23576 \ CCUG 58757</strain>
    </source>
</reference>
<dbReference type="KEGG" id="lua:D4A81_04950"/>
<dbReference type="SUPFAM" id="SSF52540">
    <property type="entry name" value="P-loop containing nucleoside triphosphate hydrolases"/>
    <property type="match status" value="1"/>
</dbReference>
<dbReference type="PANTHER" id="PTHR37937:SF1">
    <property type="entry name" value="CONJUGATIVE TRANSFER: DNA TRANSPORT"/>
    <property type="match status" value="1"/>
</dbReference>
<evidence type="ECO:0000256" key="5">
    <source>
        <dbReference type="ARBA" id="ARBA00022989"/>
    </source>
</evidence>
<dbReference type="InterPro" id="IPR051539">
    <property type="entry name" value="T4SS-coupling_protein"/>
</dbReference>
<dbReference type="InterPro" id="IPR027417">
    <property type="entry name" value="P-loop_NTPase"/>
</dbReference>
<keyword evidence="4" id="KW-0812">Transmembrane</keyword>
<dbReference type="InterPro" id="IPR003688">
    <property type="entry name" value="TraG/VirD4"/>
</dbReference>
<dbReference type="Proteomes" id="UP000265562">
    <property type="component" value="Chromosome"/>
</dbReference>
<keyword evidence="5" id="KW-1133">Transmembrane helix</keyword>
<comment type="subcellular location">
    <subcellularLocation>
        <location evidence="1">Cell membrane</location>
        <topology evidence="1">Multi-pass membrane protein</topology>
    </subcellularLocation>
</comment>
<keyword evidence="3" id="KW-1003">Cell membrane</keyword>
<evidence type="ECO:0000256" key="6">
    <source>
        <dbReference type="ARBA" id="ARBA00023136"/>
    </source>
</evidence>
<sequence>MDRVILGDGCFVDDAIGTFRPNNNQIVVGCSGTGKSMSVMLPTILDMNESSMIGTYSKAGEARRIAEYKRIRGYRSYICDLTAPEKSTVGFDPLRFVTSYLDVEDLSKNIVLADPDSKNARDIYWNDSAVSLLNSLILATLMTKDNANMADVVELFDNLTLSESGKGILTSLDDYYKKIRAKAGNCQAVTLFSDYQQLPYNTAGCVRDTLAKALRRLFPEPIKKLMRKREQIDFEKIATEKTSLIIITSPVNVSLYLFANLLFSSAIKQLLEYAEECYNQRLPIPVRLMFDDFACAAKINDYSKHIAIFRAAGLSAMMLLQSEDQLRELYSDAEATNILNNCSCYVYFPGGMDLTTCRNVSQRLDVPVTDIMYAPTGKVIVMQSGKKPVTVPRYDILKSKEYNKFITMTGRNNREINYKEN</sequence>
<keyword evidence="6" id="KW-0472">Membrane</keyword>
<dbReference type="GO" id="GO:0005886">
    <property type="term" value="C:plasma membrane"/>
    <property type="evidence" value="ECO:0007669"/>
    <property type="project" value="UniProtKB-SubCell"/>
</dbReference>
<proteinExistence type="inferred from homology"/>
<protein>
    <submittedName>
        <fullName evidence="7">Uncharacterized protein</fullName>
    </submittedName>
</protein>
<dbReference type="EMBL" id="CP032364">
    <property type="protein sequence ID" value="AYA99337.1"/>
    <property type="molecule type" value="Genomic_DNA"/>
</dbReference>
<evidence type="ECO:0000256" key="1">
    <source>
        <dbReference type="ARBA" id="ARBA00004651"/>
    </source>
</evidence>
<evidence type="ECO:0000313" key="8">
    <source>
        <dbReference type="Proteomes" id="UP000265562"/>
    </source>
</evidence>
<name>A0A385Q183_9FIRM</name>
<evidence type="ECO:0000313" key="7">
    <source>
        <dbReference type="EMBL" id="AYA99337.1"/>
    </source>
</evidence>
<dbReference type="AlphaFoldDB" id="A0A385Q183"/>
<organism evidence="7 8">
    <name type="scientific">Lachnoanaerobaculum umeaense</name>
    <dbReference type="NCBI Taxonomy" id="617123"/>
    <lineage>
        <taxon>Bacteria</taxon>
        <taxon>Bacillati</taxon>
        <taxon>Bacillota</taxon>
        <taxon>Clostridia</taxon>
        <taxon>Lachnospirales</taxon>
        <taxon>Lachnospiraceae</taxon>
        <taxon>Lachnoanaerobaculum</taxon>
    </lineage>
</organism>
<dbReference type="RefSeq" id="WP_111525523.1">
    <property type="nucleotide sequence ID" value="NZ_CP032364.1"/>
</dbReference>
<dbReference type="Gene3D" id="3.40.50.300">
    <property type="entry name" value="P-loop containing nucleotide triphosphate hydrolases"/>
    <property type="match status" value="1"/>
</dbReference>